<dbReference type="PANTHER" id="PTHR23090:SF9">
    <property type="entry name" value="GLUTAMINE-DEPENDENT NAD(+) SYNTHETASE"/>
    <property type="match status" value="1"/>
</dbReference>
<dbReference type="GO" id="GO:0000257">
    <property type="term" value="F:nitrilase activity"/>
    <property type="evidence" value="ECO:0007669"/>
    <property type="project" value="UniProtKB-ARBA"/>
</dbReference>
<evidence type="ECO:0000256" key="5">
    <source>
        <dbReference type="ARBA" id="ARBA00022598"/>
    </source>
</evidence>
<keyword evidence="13" id="KW-1185">Reference proteome</keyword>
<dbReference type="InterPro" id="IPR036526">
    <property type="entry name" value="C-N_Hydrolase_sf"/>
</dbReference>
<evidence type="ECO:0000256" key="9">
    <source>
        <dbReference type="ARBA" id="ARBA00030681"/>
    </source>
</evidence>
<evidence type="ECO:0000256" key="4">
    <source>
        <dbReference type="ARBA" id="ARBA00017309"/>
    </source>
</evidence>
<gene>
    <name evidence="12" type="ORF">GBAR_LOCUS2597</name>
</gene>
<dbReference type="PROSITE" id="PS50263">
    <property type="entry name" value="CN_HYDROLASE"/>
    <property type="match status" value="1"/>
</dbReference>
<dbReference type="SUPFAM" id="SSF52402">
    <property type="entry name" value="Adenine nucleotide alpha hydrolases-like"/>
    <property type="match status" value="1"/>
</dbReference>
<organism evidence="12 13">
    <name type="scientific">Geodia barretti</name>
    <name type="common">Barrett's horny sponge</name>
    <dbReference type="NCBI Taxonomy" id="519541"/>
    <lineage>
        <taxon>Eukaryota</taxon>
        <taxon>Metazoa</taxon>
        <taxon>Porifera</taxon>
        <taxon>Demospongiae</taxon>
        <taxon>Heteroscleromorpha</taxon>
        <taxon>Tetractinellida</taxon>
        <taxon>Astrophorina</taxon>
        <taxon>Geodiidae</taxon>
        <taxon>Geodia</taxon>
    </lineage>
</organism>
<dbReference type="GO" id="GO:0005737">
    <property type="term" value="C:cytoplasm"/>
    <property type="evidence" value="ECO:0007669"/>
    <property type="project" value="InterPro"/>
</dbReference>
<dbReference type="GO" id="GO:0004359">
    <property type="term" value="F:glutaminase activity"/>
    <property type="evidence" value="ECO:0007669"/>
    <property type="project" value="InterPro"/>
</dbReference>
<dbReference type="GO" id="GO:0009435">
    <property type="term" value="P:NAD+ biosynthetic process"/>
    <property type="evidence" value="ECO:0007669"/>
    <property type="project" value="InterPro"/>
</dbReference>
<comment type="pathway">
    <text evidence="1">Cofactor biosynthesis; NAD(+) biosynthesis; NAD(+) from deamido-NAD(+) (L-Gln route): step 1/1.</text>
</comment>
<evidence type="ECO:0000313" key="12">
    <source>
        <dbReference type="EMBL" id="CAI7999027.1"/>
    </source>
</evidence>
<dbReference type="PIRSF" id="PIRSF006630">
    <property type="entry name" value="NADS_GAT"/>
    <property type="match status" value="1"/>
</dbReference>
<feature type="domain" description="CN hydrolase" evidence="11">
    <location>
        <begin position="4"/>
        <end position="243"/>
    </location>
</feature>
<feature type="active site" description="Proton acceptor" evidence="10">
    <location>
        <position position="44"/>
    </location>
</feature>
<comment type="similarity">
    <text evidence="2">In the C-terminal section; belongs to the NAD synthetase family.</text>
</comment>
<keyword evidence="8" id="KW-0520">NAD</keyword>
<evidence type="ECO:0000313" key="13">
    <source>
        <dbReference type="Proteomes" id="UP001174909"/>
    </source>
</evidence>
<keyword evidence="7" id="KW-0067">ATP-binding</keyword>
<evidence type="ECO:0000256" key="8">
    <source>
        <dbReference type="ARBA" id="ARBA00023027"/>
    </source>
</evidence>
<dbReference type="InterPro" id="IPR014729">
    <property type="entry name" value="Rossmann-like_a/b/a_fold"/>
</dbReference>
<proteinExistence type="inferred from homology"/>
<dbReference type="GO" id="GO:0003952">
    <property type="term" value="F:NAD+ synthase (glutamine-hydrolyzing) activity"/>
    <property type="evidence" value="ECO:0007669"/>
    <property type="project" value="UniProtKB-EC"/>
</dbReference>
<dbReference type="EC" id="6.3.5.1" evidence="3"/>
<protein>
    <recommendedName>
        <fullName evidence="4">Glutamine-dependent NAD(+) synthetase</fullName>
        <ecNumber evidence="3">6.3.5.1</ecNumber>
    </recommendedName>
    <alternativeName>
        <fullName evidence="9">NAD(+) synthase [glutamine-hydrolyzing]</fullName>
    </alternativeName>
</protein>
<dbReference type="GO" id="GO:0005524">
    <property type="term" value="F:ATP binding"/>
    <property type="evidence" value="ECO:0007669"/>
    <property type="project" value="UniProtKB-KW"/>
</dbReference>
<dbReference type="InterPro" id="IPR000132">
    <property type="entry name" value="Nitrilase/CN_hydratase_CS"/>
</dbReference>
<dbReference type="InterPro" id="IPR003694">
    <property type="entry name" value="NAD_synthase"/>
</dbReference>
<keyword evidence="6" id="KW-0547">Nucleotide-binding</keyword>
<comment type="caution">
    <text evidence="12">The sequence shown here is derived from an EMBL/GenBank/DDBJ whole genome shotgun (WGS) entry which is preliminary data.</text>
</comment>
<evidence type="ECO:0000256" key="3">
    <source>
        <dbReference type="ARBA" id="ARBA00012743"/>
    </source>
</evidence>
<evidence type="ECO:0000256" key="7">
    <source>
        <dbReference type="ARBA" id="ARBA00022840"/>
    </source>
</evidence>
<dbReference type="GO" id="GO:0016836">
    <property type="term" value="F:hydro-lyase activity"/>
    <property type="evidence" value="ECO:0007669"/>
    <property type="project" value="UniProtKB-ARBA"/>
</dbReference>
<dbReference type="CDD" id="cd07570">
    <property type="entry name" value="GAT_Gln-NAD-synth"/>
    <property type="match status" value="1"/>
</dbReference>
<dbReference type="InterPro" id="IPR014445">
    <property type="entry name" value="Gln-dep_NAD_synthase"/>
</dbReference>
<accession>A0AA35R1B2</accession>
<reference evidence="12" key="1">
    <citation type="submission" date="2023-03" db="EMBL/GenBank/DDBJ databases">
        <authorList>
            <person name="Steffen K."/>
            <person name="Cardenas P."/>
        </authorList>
    </citation>
    <scope>NUCLEOTIDE SEQUENCE</scope>
</reference>
<dbReference type="EMBL" id="CASHTH010000354">
    <property type="protein sequence ID" value="CAI7999027.1"/>
    <property type="molecule type" value="Genomic_DNA"/>
</dbReference>
<dbReference type="Proteomes" id="UP001174909">
    <property type="component" value="Unassembled WGS sequence"/>
</dbReference>
<dbReference type="CDD" id="cd00553">
    <property type="entry name" value="NAD_synthase"/>
    <property type="match status" value="1"/>
</dbReference>
<dbReference type="InterPro" id="IPR003010">
    <property type="entry name" value="C-N_Hydrolase"/>
</dbReference>
<sequence length="394" mass="42324">MRTFRLAMAQMNATVGDFDGNAERIITSIHEARALGADLIAFPELALPGYPPEDLLLKPQFIRENRERLGLIAAECRDIAAVVGYIDADTDIYNAAALIHDGEIVGSYRKMYLPNYGVFDEDRYFAAGSECPVYTVNGSPVGVNICEDIWYATGPAVVQRAAGAELIVNINGSPFHAGKRAFREKMLATRASDNGLFVAYVNLVGGQDELVFDGASIIFGPDGEVVARAGQFEEQILIADLEVEAVFRSRLRDPRTRKERATDLAHIGKPIQPLDETAEVYAALTLGTRDYVRKCGFGKVLIALSGGIDSTLVAAVAADALGSDNVVGLAMPSRYSSEGSILDAMALTDNLGIELWTLPIEDAFNAYLGTLAPKFEGTEPGVAEETCSPAYGAT</sequence>
<dbReference type="Pfam" id="PF00795">
    <property type="entry name" value="CN_hydrolase"/>
    <property type="match status" value="1"/>
</dbReference>
<dbReference type="PANTHER" id="PTHR23090">
    <property type="entry name" value="NH 3 /GLUTAMINE-DEPENDENT NAD + SYNTHETASE"/>
    <property type="match status" value="1"/>
</dbReference>
<name>A0AA35R1B2_GEOBA</name>
<evidence type="ECO:0000256" key="2">
    <source>
        <dbReference type="ARBA" id="ARBA00007145"/>
    </source>
</evidence>
<dbReference type="SUPFAM" id="SSF56317">
    <property type="entry name" value="Carbon-nitrogen hydrolase"/>
    <property type="match status" value="1"/>
</dbReference>
<dbReference type="Gene3D" id="3.40.50.620">
    <property type="entry name" value="HUPs"/>
    <property type="match status" value="1"/>
</dbReference>
<evidence type="ECO:0000256" key="1">
    <source>
        <dbReference type="ARBA" id="ARBA00005188"/>
    </source>
</evidence>
<dbReference type="Pfam" id="PF02540">
    <property type="entry name" value="NAD_synthase"/>
    <property type="match status" value="1"/>
</dbReference>
<keyword evidence="5" id="KW-0436">Ligase</keyword>
<evidence type="ECO:0000256" key="6">
    <source>
        <dbReference type="ARBA" id="ARBA00022741"/>
    </source>
</evidence>
<dbReference type="PROSITE" id="PS00920">
    <property type="entry name" value="NITRIL_CHT_1"/>
    <property type="match status" value="1"/>
</dbReference>
<evidence type="ECO:0000259" key="11">
    <source>
        <dbReference type="PROSITE" id="PS50263"/>
    </source>
</evidence>
<evidence type="ECO:0000256" key="10">
    <source>
        <dbReference type="PROSITE-ProRule" id="PRU10139"/>
    </source>
</evidence>
<dbReference type="InterPro" id="IPR022310">
    <property type="entry name" value="NAD/GMP_synthase"/>
</dbReference>
<dbReference type="Gene3D" id="3.60.110.10">
    <property type="entry name" value="Carbon-nitrogen hydrolase"/>
    <property type="match status" value="1"/>
</dbReference>
<dbReference type="AlphaFoldDB" id="A0AA35R1B2"/>